<dbReference type="InterPro" id="IPR011642">
    <property type="entry name" value="Gate_dom"/>
</dbReference>
<evidence type="ECO:0000313" key="4">
    <source>
        <dbReference type="Proteomes" id="UP000653127"/>
    </source>
</evidence>
<keyword evidence="1" id="KW-0812">Transmembrane</keyword>
<evidence type="ECO:0000256" key="1">
    <source>
        <dbReference type="SAM" id="Phobius"/>
    </source>
</evidence>
<protein>
    <submittedName>
        <fullName evidence="3">Spore maturation protein A</fullName>
    </submittedName>
</protein>
<keyword evidence="1" id="KW-1133">Transmembrane helix</keyword>
<dbReference type="AlphaFoldDB" id="A0A926DYV4"/>
<feature type="transmembrane region" description="Helical" evidence="1">
    <location>
        <begin position="165"/>
        <end position="187"/>
    </location>
</feature>
<organism evidence="3 4">
    <name type="scientific">Ligaoa zhengdingensis</name>
    <dbReference type="NCBI Taxonomy" id="2763658"/>
    <lineage>
        <taxon>Bacteria</taxon>
        <taxon>Bacillati</taxon>
        <taxon>Bacillota</taxon>
        <taxon>Clostridia</taxon>
        <taxon>Eubacteriales</taxon>
        <taxon>Oscillospiraceae</taxon>
        <taxon>Ligaoa</taxon>
    </lineage>
</organism>
<dbReference type="Pfam" id="PF07670">
    <property type="entry name" value="Gate"/>
    <property type="match status" value="1"/>
</dbReference>
<evidence type="ECO:0000259" key="2">
    <source>
        <dbReference type="Pfam" id="PF07670"/>
    </source>
</evidence>
<feature type="transmembrane region" description="Helical" evidence="1">
    <location>
        <begin position="96"/>
        <end position="115"/>
    </location>
</feature>
<feature type="transmembrane region" description="Helical" evidence="1">
    <location>
        <begin position="131"/>
        <end position="153"/>
    </location>
</feature>
<proteinExistence type="predicted"/>
<feature type="transmembrane region" description="Helical" evidence="1">
    <location>
        <begin position="38"/>
        <end position="58"/>
    </location>
</feature>
<accession>A0A926DYV4</accession>
<comment type="caution">
    <text evidence="3">The sequence shown here is derived from an EMBL/GenBank/DDBJ whole genome shotgun (WGS) entry which is preliminary data.</text>
</comment>
<sequence length="208" mass="21757">MMTWIFSGMILLSVVLGIANGRIGEVSAAALSESGKAITLVIGLAGVMCLWSGLMNVAEKSGLTQKFSRFFSPVLRLLFRGLDPDSRAAKAISMNVAANLLGLGNAATPLGIAAMRELELLNPTPSVASNYMITFVVLNTASLQLIPTTTAALRLQAGAAAPFDILPAVWVTSICSVISVLVMAKLLSHTTRNGLPELARPRRGGAHG</sequence>
<reference evidence="3" key="1">
    <citation type="submission" date="2020-08" db="EMBL/GenBank/DDBJ databases">
        <title>Genome public.</title>
        <authorList>
            <person name="Liu C."/>
            <person name="Sun Q."/>
        </authorList>
    </citation>
    <scope>NUCLEOTIDE SEQUENCE</scope>
    <source>
        <strain evidence="3">NSJ-31</strain>
    </source>
</reference>
<dbReference type="EMBL" id="JACRST010000001">
    <property type="protein sequence ID" value="MBC8545730.1"/>
    <property type="molecule type" value="Genomic_DNA"/>
</dbReference>
<keyword evidence="4" id="KW-1185">Reference proteome</keyword>
<keyword evidence="1" id="KW-0472">Membrane</keyword>
<dbReference type="RefSeq" id="WP_249281872.1">
    <property type="nucleotide sequence ID" value="NZ_JACRST010000001.1"/>
</dbReference>
<feature type="domain" description="Nucleoside transporter/FeoB GTPase Gate" evidence="2">
    <location>
        <begin position="42"/>
        <end position="149"/>
    </location>
</feature>
<evidence type="ECO:0000313" key="3">
    <source>
        <dbReference type="EMBL" id="MBC8545730.1"/>
    </source>
</evidence>
<name>A0A926DYV4_9FIRM</name>
<dbReference type="Proteomes" id="UP000653127">
    <property type="component" value="Unassembled WGS sequence"/>
</dbReference>
<gene>
    <name evidence="3" type="ORF">H8711_02100</name>
</gene>